<keyword evidence="2" id="KW-0812">Transmembrane</keyword>
<feature type="compositionally biased region" description="Basic and acidic residues" evidence="1">
    <location>
        <begin position="1029"/>
        <end position="1044"/>
    </location>
</feature>
<evidence type="ECO:0000256" key="1">
    <source>
        <dbReference type="SAM" id="MobiDB-lite"/>
    </source>
</evidence>
<sequence length="1342" mass="149157">MRIPFRGEASPELTEEEKLENRREQLESLIDYYAESEEVYRGADTDRERHEIENEHNPFRMLSRKEKFLRAAKRMGIAAGISAVIGTGVVLVAGVPILAAGAAIGGGFVASQLGRGGMEAARLVSKDSKREEELRQKLSEVYLERDKRLRELSYNAREARSGNSFDENGIPVAPESATIELIEYINEISNPENEANKNLSESEAKFGKVQRKWKLLKAGASIVSGVLAGGSIAEALKGVAVKVAESAGYLMQGHGLIKDSAEAAYNIQDVVGGHNVYAFGDKVVFEYNPGELQGMADVLNAHPALGPLNEIINNSGQTVGLGQAVAEGGQHFHEAGAELATAFHQTAAEAASNQVAWLAGGAMSAAVMSGIAAESVVKDRLDSSNYNVNAAYMEEVSESGETLNAEQSGSLASRQHMELVQLWGRETPPAYGTIIESIGGIQFPIPNGGESVVLPAGTRFAYYQGDGGYIIAPVDGEGRVRSDIARLPTISEEDFTRYFVGMPKVELLGDTEITHEPTTAPKKTEESEQPPPREYEAGQKIVAKDVVQYLQPGLYKADLEGGEQIFLANVEEGEPFKKTSDISLVVVRVRRWHTGEIFHFVREEDATSNQAEIVNNENENLKVGDKIEAEFRSYSGDNCVVVWVDNCGYKLEFEDGVPIELQEGKKYRFEIQSTDGLSKYIVRAKFLGEVETAGRKSAELTDEDRRMVERQFEPGAVWVFNDKTIKNAGGQGGMVINDVRLLDESGRGISGQNEIICNPSWHFKVVDFSLEKGSPVFEIVETKQRVEFILYDDDIYTDEGRQRVISGVKAILDNIEPQIVSQIESDENRVMMGALVEEIITGKISNAYRRAMSEYEESSRYAKGFGDRKELLEKNPRPSDEQPVGGLEGEEEKNLSIPERFFERRAVWVMRPIESGKETPSVQYSVVDGERKLPQEINWRPNGSWHYYIERADFKNKFIDFHAKETNSAIMRVSVGDFVSILRPSEIAQIRDESEKNKAEEALKTYVFEQEKNSMGIIPDGDKVVVGPDRSRGVKDADELEQKSLNDPAVDASRGLPAHKERGDEKTDKAVVPERPAVNGEIFERRGKIRAESLKPGDQLLISPDRNGSYDDGRGHLKPTRDLAKENHTYKFASFEDGIVEVEVDDETLISMPQAVFENNFKASRELVEDIAQSSAREGVEHDRVVSDEDKKIAKELDDNIWETKQTRNKDENGASLTDEKAYTQKPDNATASNELRSTETSFDRREDDNSSVVNRSETMGSSLKIEKNGEIVDIKPGQTWMWMWTPSDENPEKRMPIKLNIADVNQFSNDTASIQFKGKESINRPISEWEAIFESAALTKE</sequence>
<gene>
    <name evidence="3" type="ORF">A2215_01920</name>
</gene>
<evidence type="ECO:0000313" key="3">
    <source>
        <dbReference type="EMBL" id="OGD63193.1"/>
    </source>
</evidence>
<feature type="compositionally biased region" description="Basic and acidic residues" evidence="1">
    <location>
        <begin position="1205"/>
        <end position="1223"/>
    </location>
</feature>
<accession>A0A1F5E739</accession>
<feature type="compositionally biased region" description="Basic and acidic residues" evidence="1">
    <location>
        <begin position="522"/>
        <end position="534"/>
    </location>
</feature>
<feature type="region of interest" description="Disordered" evidence="1">
    <location>
        <begin position="1019"/>
        <end position="1070"/>
    </location>
</feature>
<dbReference type="STRING" id="1797472.A2215_01920"/>
<dbReference type="EMBL" id="MEZY01000038">
    <property type="protein sequence ID" value="OGD63193.1"/>
    <property type="molecule type" value="Genomic_DNA"/>
</dbReference>
<feature type="region of interest" description="Disordered" evidence="1">
    <location>
        <begin position="867"/>
        <end position="892"/>
    </location>
</feature>
<feature type="compositionally biased region" description="Polar residues" evidence="1">
    <location>
        <begin position="1226"/>
        <end position="1241"/>
    </location>
</feature>
<proteinExistence type="predicted"/>
<keyword evidence="2" id="KW-0472">Membrane</keyword>
<dbReference type="Proteomes" id="UP000178583">
    <property type="component" value="Unassembled WGS sequence"/>
</dbReference>
<feature type="compositionally biased region" description="Basic and acidic residues" evidence="1">
    <location>
        <begin position="1058"/>
        <end position="1070"/>
    </location>
</feature>
<evidence type="ECO:0000256" key="2">
    <source>
        <dbReference type="SAM" id="Phobius"/>
    </source>
</evidence>
<name>A0A1F5E739_9BACT</name>
<feature type="region of interest" description="Disordered" evidence="1">
    <location>
        <begin position="1"/>
        <end position="20"/>
    </location>
</feature>
<feature type="region of interest" description="Disordered" evidence="1">
    <location>
        <begin position="1204"/>
        <end position="1262"/>
    </location>
</feature>
<feature type="compositionally biased region" description="Basic and acidic residues" evidence="1">
    <location>
        <begin position="867"/>
        <end position="880"/>
    </location>
</feature>
<reference evidence="3 4" key="1">
    <citation type="journal article" date="2016" name="Nat. Commun.">
        <title>Thousands of microbial genomes shed light on interconnected biogeochemical processes in an aquifer system.</title>
        <authorList>
            <person name="Anantharaman K."/>
            <person name="Brown C.T."/>
            <person name="Hug L.A."/>
            <person name="Sharon I."/>
            <person name="Castelle C.J."/>
            <person name="Probst A.J."/>
            <person name="Thomas B.C."/>
            <person name="Singh A."/>
            <person name="Wilkins M.J."/>
            <person name="Karaoz U."/>
            <person name="Brodie E.L."/>
            <person name="Williams K.H."/>
            <person name="Hubbard S.S."/>
            <person name="Banfield J.F."/>
        </authorList>
    </citation>
    <scope>NUCLEOTIDE SEQUENCE [LARGE SCALE GENOMIC DNA]</scope>
</reference>
<evidence type="ECO:0000313" key="4">
    <source>
        <dbReference type="Proteomes" id="UP000178583"/>
    </source>
</evidence>
<keyword evidence="2" id="KW-1133">Transmembrane helix</keyword>
<protein>
    <submittedName>
        <fullName evidence="3">Uncharacterized protein</fullName>
    </submittedName>
</protein>
<feature type="transmembrane region" description="Helical" evidence="2">
    <location>
        <begin position="75"/>
        <end position="99"/>
    </location>
</feature>
<comment type="caution">
    <text evidence="3">The sequence shown here is derived from an EMBL/GenBank/DDBJ whole genome shotgun (WGS) entry which is preliminary data.</text>
</comment>
<feature type="compositionally biased region" description="Polar residues" evidence="1">
    <location>
        <begin position="1251"/>
        <end position="1262"/>
    </location>
</feature>
<organism evidence="3 4">
    <name type="scientific">Candidatus Berkelbacteria bacterium RIFOXYA2_FULL_43_10</name>
    <dbReference type="NCBI Taxonomy" id="1797472"/>
    <lineage>
        <taxon>Bacteria</taxon>
        <taxon>Candidatus Berkelbacteria</taxon>
    </lineage>
</organism>
<feature type="region of interest" description="Disordered" evidence="1">
    <location>
        <begin position="510"/>
        <end position="534"/>
    </location>
</feature>